<dbReference type="SMART" id="SM00448">
    <property type="entry name" value="REC"/>
    <property type="match status" value="1"/>
</dbReference>
<evidence type="ECO:0000256" key="2">
    <source>
        <dbReference type="ARBA" id="ARBA00004651"/>
    </source>
</evidence>
<feature type="domain" description="Response regulatory" evidence="12">
    <location>
        <begin position="823"/>
        <end position="940"/>
    </location>
</feature>
<evidence type="ECO:0000256" key="8">
    <source>
        <dbReference type="ARBA" id="ARBA00023012"/>
    </source>
</evidence>
<evidence type="ECO:0000256" key="1">
    <source>
        <dbReference type="ARBA" id="ARBA00000085"/>
    </source>
</evidence>
<organism evidence="13 14">
    <name type="scientific">Alteromonas gracilis</name>
    <dbReference type="NCBI Taxonomy" id="1479524"/>
    <lineage>
        <taxon>Bacteria</taxon>
        <taxon>Pseudomonadati</taxon>
        <taxon>Pseudomonadota</taxon>
        <taxon>Gammaproteobacteria</taxon>
        <taxon>Alteromonadales</taxon>
        <taxon>Alteromonadaceae</taxon>
        <taxon>Alteromonas/Salinimonas group</taxon>
        <taxon>Alteromonas</taxon>
    </lineage>
</organism>
<protein>
    <recommendedName>
        <fullName evidence="3">histidine kinase</fullName>
        <ecNumber evidence="3">2.7.13.3</ecNumber>
    </recommendedName>
</protein>
<dbReference type="GO" id="GO:0016301">
    <property type="term" value="F:kinase activity"/>
    <property type="evidence" value="ECO:0007669"/>
    <property type="project" value="UniProtKB-KW"/>
</dbReference>
<name>A0ABX5CPV7_9ALTE</name>
<keyword evidence="14" id="KW-1185">Reference proteome</keyword>
<keyword evidence="13" id="KW-0808">Transferase</keyword>
<dbReference type="InterPro" id="IPR029151">
    <property type="entry name" value="Sensor-like_sf"/>
</dbReference>
<dbReference type="SUPFAM" id="SSF47384">
    <property type="entry name" value="Homodimeric domain of signal transducing histidine kinase"/>
    <property type="match status" value="1"/>
</dbReference>
<comment type="subcellular location">
    <subcellularLocation>
        <location evidence="2">Cell membrane</location>
        <topology evidence="2">Multi-pass membrane protein</topology>
    </subcellularLocation>
</comment>
<dbReference type="Gene3D" id="1.10.287.130">
    <property type="match status" value="1"/>
</dbReference>
<evidence type="ECO:0000256" key="7">
    <source>
        <dbReference type="ARBA" id="ARBA00022989"/>
    </source>
</evidence>
<feature type="transmembrane region" description="Helical" evidence="10">
    <location>
        <begin position="12"/>
        <end position="29"/>
    </location>
</feature>
<feature type="transmembrane region" description="Helical" evidence="10">
    <location>
        <begin position="134"/>
        <end position="158"/>
    </location>
</feature>
<evidence type="ECO:0000256" key="6">
    <source>
        <dbReference type="ARBA" id="ARBA00022692"/>
    </source>
</evidence>
<comment type="catalytic activity">
    <reaction evidence="1">
        <text>ATP + protein L-histidine = ADP + protein N-phospho-L-histidine.</text>
        <dbReference type="EC" id="2.7.13.3"/>
    </reaction>
</comment>
<dbReference type="SUPFAM" id="SSF52172">
    <property type="entry name" value="CheY-like"/>
    <property type="match status" value="1"/>
</dbReference>
<dbReference type="Gene3D" id="3.30.450.20">
    <property type="entry name" value="PAS domain"/>
    <property type="match status" value="1"/>
</dbReference>
<keyword evidence="8" id="KW-0902">Two-component regulatory system</keyword>
<comment type="caution">
    <text evidence="13">The sequence shown here is derived from an EMBL/GenBank/DDBJ whole genome shotgun (WGS) entry which is preliminary data.</text>
</comment>
<dbReference type="InterPro" id="IPR003661">
    <property type="entry name" value="HisK_dim/P_dom"/>
</dbReference>
<dbReference type="PANTHER" id="PTHR45339">
    <property type="entry name" value="HYBRID SIGNAL TRANSDUCTION HISTIDINE KINASE J"/>
    <property type="match status" value="1"/>
</dbReference>
<dbReference type="PROSITE" id="PS50110">
    <property type="entry name" value="RESPONSE_REGULATORY"/>
    <property type="match status" value="1"/>
</dbReference>
<dbReference type="SUPFAM" id="SSF55874">
    <property type="entry name" value="ATPase domain of HSP90 chaperone/DNA topoisomerase II/histidine kinase"/>
    <property type="match status" value="1"/>
</dbReference>
<dbReference type="CDD" id="cd16922">
    <property type="entry name" value="HATPase_EvgS-ArcB-TorS-like"/>
    <property type="match status" value="1"/>
</dbReference>
<dbReference type="InterPro" id="IPR001789">
    <property type="entry name" value="Sig_transdc_resp-reg_receiver"/>
</dbReference>
<evidence type="ECO:0000256" key="3">
    <source>
        <dbReference type="ARBA" id="ARBA00012438"/>
    </source>
</evidence>
<feature type="transmembrane region" description="Helical" evidence="10">
    <location>
        <begin position="104"/>
        <end position="122"/>
    </location>
</feature>
<feature type="modified residue" description="4-aspartylphosphate" evidence="9">
    <location>
        <position position="872"/>
    </location>
</feature>
<dbReference type="InterPro" id="IPR004358">
    <property type="entry name" value="Sig_transdc_His_kin-like_C"/>
</dbReference>
<dbReference type="CDD" id="cd17546">
    <property type="entry name" value="REC_hyHK_CKI1_RcsC-like"/>
    <property type="match status" value="1"/>
</dbReference>
<dbReference type="RefSeq" id="WP_105930483.1">
    <property type="nucleotide sequence ID" value="NZ_PVNO01000023.1"/>
</dbReference>
<evidence type="ECO:0000256" key="10">
    <source>
        <dbReference type="SAM" id="Phobius"/>
    </source>
</evidence>
<dbReference type="SMART" id="SM00388">
    <property type="entry name" value="HisKA"/>
    <property type="match status" value="1"/>
</dbReference>
<evidence type="ECO:0000313" key="14">
    <source>
        <dbReference type="Proteomes" id="UP000239539"/>
    </source>
</evidence>
<evidence type="ECO:0000256" key="4">
    <source>
        <dbReference type="ARBA" id="ARBA00022475"/>
    </source>
</evidence>
<feature type="transmembrane region" description="Helical" evidence="10">
    <location>
        <begin position="179"/>
        <end position="203"/>
    </location>
</feature>
<dbReference type="InterPro" id="IPR011006">
    <property type="entry name" value="CheY-like_superfamily"/>
</dbReference>
<keyword evidence="13" id="KW-0418">Kinase</keyword>
<dbReference type="PROSITE" id="PS50109">
    <property type="entry name" value="HIS_KIN"/>
    <property type="match status" value="1"/>
</dbReference>
<evidence type="ECO:0000256" key="9">
    <source>
        <dbReference type="PROSITE-ProRule" id="PRU00169"/>
    </source>
</evidence>
<feature type="domain" description="Histidine kinase" evidence="11">
    <location>
        <begin position="583"/>
        <end position="799"/>
    </location>
</feature>
<dbReference type="Gene3D" id="3.30.565.10">
    <property type="entry name" value="Histidine kinase-like ATPase, C-terminal domain"/>
    <property type="match status" value="1"/>
</dbReference>
<keyword evidence="7 10" id="KW-1133">Transmembrane helix</keyword>
<feature type="transmembrane region" description="Helical" evidence="10">
    <location>
        <begin position="79"/>
        <end position="97"/>
    </location>
</feature>
<sequence length="943" mass="103434">MNSGSINSHSLSWSLALQAVVACVLGYGINSFAAPFDSAGIAVFGVGVAVYASLRFPPVFSIPIALIISIPLWLEHGSIVGKESLTLLPIVISFFGYNKSLKQVIKIGAGFWSIVFLPILLLEHSLHNGDNVNMLFSGVLVTWVSGVFGLITGHFAYLAIHGLKRQTSGESQRVTLHFLFSYFFSGCFFVASMAVIYLSVSLFQHQQEQQIRSYMAQRVNVLAFQLSNFIKQHQNAVTSTAQLLSSDAVEASFDDAASTSLEVLASHNPEFLTFLIADKSGDITHAYPSGMLEKAQRNGVPNVAYRPYFYEVMQSGKTYLSNVFQGRGFGNDPIVALSAPILDKEGLPKGIVEGSLSLKSFAAIDRLSLNGFSMLIEDQKGDVIYASKALNLNPLSKAPVYACEPQCGVEIENGVQGKTWLRLTENMSFANWRVSYYFDKRLLLISMSNYLLKDLLLLLALSAFGTFTGYVVAKMVGAPIRRLVRYIADFDPSNKDIAEAPQRALHIQELSSLSDEFMSLESRLRGAFAELKDARKAEQMLNVELGELNQSLESRITEKTEHLEYALKRAEAANVAKTQFLANMSHEIRTPMNGIIGSCELMLDSDLPEHVRARAQVISRSAANLLMILDSILDWSKIDSGKMQIDIQSCVLRELLEASCELYRSTAAAKGYDIQLQIENDVPAVLNLDAGKLSQILNNLLSNAIKFTREGEVLVSVSYGNNALNIAVTDTGIGIHPEKLDLIFEQFEQADASTTRHFGGTGLGLPITKGLVELLNGQLDVESEIGKGTRFKLVMPASVGEMEVSSTLKSSEATKVALPPGLRILLAEDNDINAEIVMDMLKAAKVKCIRTRNGEETVIAERKHDFDVILMDCQMPVMDGYAAAEIIRREGRNKDSLIIIALTANVFAEDKNACLAAGMNAHLSKPIRKQVLFDCISSQLTRV</sequence>
<dbReference type="Pfam" id="PF00512">
    <property type="entry name" value="HisKA"/>
    <property type="match status" value="1"/>
</dbReference>
<proteinExistence type="predicted"/>
<keyword evidence="4" id="KW-1003">Cell membrane</keyword>
<reference evidence="14" key="1">
    <citation type="journal article" date="2020" name="Int. J. Syst. Evol. Microbiol.">
        <title>Alteromonas alba sp. nov., a marine bacterium isolated from the seawater of the West Pacific Ocean.</title>
        <authorList>
            <person name="Sun C."/>
            <person name="Wu Y.-H."/>
            <person name="Xamxidin M."/>
            <person name="Cheng H."/>
            <person name="Xu X.-W."/>
        </authorList>
    </citation>
    <scope>NUCLEOTIDE SEQUENCE [LARGE SCALE GENOMIC DNA]</scope>
    <source>
        <strain evidence="14">9a2</strain>
    </source>
</reference>
<dbReference type="PANTHER" id="PTHR45339:SF1">
    <property type="entry name" value="HYBRID SIGNAL TRANSDUCTION HISTIDINE KINASE J"/>
    <property type="match status" value="1"/>
</dbReference>
<dbReference type="SUPFAM" id="SSF103190">
    <property type="entry name" value="Sensory domain-like"/>
    <property type="match status" value="1"/>
</dbReference>
<dbReference type="SMART" id="SM00387">
    <property type="entry name" value="HATPase_c"/>
    <property type="match status" value="1"/>
</dbReference>
<dbReference type="EMBL" id="PVNO01000023">
    <property type="protein sequence ID" value="PRO69599.1"/>
    <property type="molecule type" value="Genomic_DNA"/>
</dbReference>
<dbReference type="Gene3D" id="3.40.50.2300">
    <property type="match status" value="1"/>
</dbReference>
<evidence type="ECO:0000259" key="11">
    <source>
        <dbReference type="PROSITE" id="PS50109"/>
    </source>
</evidence>
<dbReference type="CDD" id="cd12914">
    <property type="entry name" value="PDC1_DGC_like"/>
    <property type="match status" value="1"/>
</dbReference>
<keyword evidence="5 9" id="KW-0597">Phosphoprotein</keyword>
<dbReference type="InterPro" id="IPR036097">
    <property type="entry name" value="HisK_dim/P_sf"/>
</dbReference>
<dbReference type="CDD" id="cd00082">
    <property type="entry name" value="HisKA"/>
    <property type="match status" value="1"/>
</dbReference>
<keyword evidence="10" id="KW-0472">Membrane</keyword>
<dbReference type="InterPro" id="IPR005467">
    <property type="entry name" value="His_kinase_dom"/>
</dbReference>
<evidence type="ECO:0000313" key="13">
    <source>
        <dbReference type="EMBL" id="PRO69599.1"/>
    </source>
</evidence>
<dbReference type="PRINTS" id="PR00344">
    <property type="entry name" value="BCTRLSENSOR"/>
</dbReference>
<accession>A0ABX5CPV7</accession>
<feature type="transmembrane region" description="Helical" evidence="10">
    <location>
        <begin position="41"/>
        <end position="73"/>
    </location>
</feature>
<dbReference type="InterPro" id="IPR036890">
    <property type="entry name" value="HATPase_C_sf"/>
</dbReference>
<dbReference type="Pfam" id="PF00072">
    <property type="entry name" value="Response_reg"/>
    <property type="match status" value="1"/>
</dbReference>
<gene>
    <name evidence="13" type="ORF">C6Y39_06445</name>
</gene>
<evidence type="ECO:0000256" key="5">
    <source>
        <dbReference type="ARBA" id="ARBA00022553"/>
    </source>
</evidence>
<keyword evidence="6 10" id="KW-0812">Transmembrane</keyword>
<dbReference type="Pfam" id="PF02518">
    <property type="entry name" value="HATPase_c"/>
    <property type="match status" value="1"/>
</dbReference>
<evidence type="ECO:0000259" key="12">
    <source>
        <dbReference type="PROSITE" id="PS50110"/>
    </source>
</evidence>
<dbReference type="InterPro" id="IPR003594">
    <property type="entry name" value="HATPase_dom"/>
</dbReference>
<dbReference type="Proteomes" id="UP000239539">
    <property type="component" value="Unassembled WGS sequence"/>
</dbReference>
<dbReference type="EC" id="2.7.13.3" evidence="3"/>